<gene>
    <name evidence="1" type="ORF">OIU77_010123</name>
</gene>
<reference evidence="1" key="1">
    <citation type="submission" date="2022-10" db="EMBL/GenBank/DDBJ databases">
        <authorList>
            <person name="Hyden B.L."/>
            <person name="Feng K."/>
            <person name="Yates T."/>
            <person name="Jawdy S."/>
            <person name="Smart L.B."/>
            <person name="Muchero W."/>
        </authorList>
    </citation>
    <scope>NUCLEOTIDE SEQUENCE</scope>
    <source>
        <tissue evidence="1">Shoot tip</tissue>
    </source>
</reference>
<accession>A0ABQ9A902</accession>
<evidence type="ECO:0000313" key="2">
    <source>
        <dbReference type="Proteomes" id="UP001141253"/>
    </source>
</evidence>
<name>A0ABQ9A902_9ROSI</name>
<dbReference type="Proteomes" id="UP001141253">
    <property type="component" value="Chromosome 14"/>
</dbReference>
<comment type="caution">
    <text evidence="1">The sequence shown here is derived from an EMBL/GenBank/DDBJ whole genome shotgun (WGS) entry which is preliminary data.</text>
</comment>
<dbReference type="EMBL" id="JAPFFI010000022">
    <property type="protein sequence ID" value="KAJ6328367.1"/>
    <property type="molecule type" value="Genomic_DNA"/>
</dbReference>
<sequence>MKDIGNSGSRDAPSVKRICGTCGNHDEKRNLDNAFQEVMFLLLFHFMRPHYHGERSYVAKSSTSNDIACQMGPKIGAFSVAGVGRLSMHRTNTPSLVLEPRTLVQRGTNSS</sequence>
<keyword evidence="2" id="KW-1185">Reference proteome</keyword>
<evidence type="ECO:0000313" key="1">
    <source>
        <dbReference type="EMBL" id="KAJ6328367.1"/>
    </source>
</evidence>
<organism evidence="1 2">
    <name type="scientific">Salix suchowensis</name>
    <dbReference type="NCBI Taxonomy" id="1278906"/>
    <lineage>
        <taxon>Eukaryota</taxon>
        <taxon>Viridiplantae</taxon>
        <taxon>Streptophyta</taxon>
        <taxon>Embryophyta</taxon>
        <taxon>Tracheophyta</taxon>
        <taxon>Spermatophyta</taxon>
        <taxon>Magnoliopsida</taxon>
        <taxon>eudicotyledons</taxon>
        <taxon>Gunneridae</taxon>
        <taxon>Pentapetalae</taxon>
        <taxon>rosids</taxon>
        <taxon>fabids</taxon>
        <taxon>Malpighiales</taxon>
        <taxon>Salicaceae</taxon>
        <taxon>Saliceae</taxon>
        <taxon>Salix</taxon>
    </lineage>
</organism>
<proteinExistence type="predicted"/>
<protein>
    <submittedName>
        <fullName evidence="1">Uncharacterized protein</fullName>
    </submittedName>
</protein>
<reference evidence="1" key="2">
    <citation type="journal article" date="2023" name="Int. J. Mol. Sci.">
        <title>De Novo Assembly and Annotation of 11 Diverse Shrub Willow (Salix) Genomes Reveals Novel Gene Organization in Sex-Linked Regions.</title>
        <authorList>
            <person name="Hyden B."/>
            <person name="Feng K."/>
            <person name="Yates T.B."/>
            <person name="Jawdy S."/>
            <person name="Cereghino C."/>
            <person name="Smart L.B."/>
            <person name="Muchero W."/>
        </authorList>
    </citation>
    <scope>NUCLEOTIDE SEQUENCE</scope>
    <source>
        <tissue evidence="1">Shoot tip</tissue>
    </source>
</reference>